<keyword evidence="1" id="KW-0732">Signal</keyword>
<name>A0A4P2VLH9_FLUSA</name>
<evidence type="ECO:0008006" key="4">
    <source>
        <dbReference type="Google" id="ProtNLM"/>
    </source>
</evidence>
<evidence type="ECO:0000313" key="3">
    <source>
        <dbReference type="Proteomes" id="UP000291236"/>
    </source>
</evidence>
<dbReference type="Proteomes" id="UP000291236">
    <property type="component" value="Chromosome"/>
</dbReference>
<dbReference type="KEGG" id="sbf:JCM31447_10810"/>
<accession>A0A4P2VLH9</accession>
<sequence>MLKKIILLAFVSISGSSFANNLAEGIWQTEFVSSIHGRPVVEIKKDSVDLYIDNRCRFNQVGDPGICTMNLIIPTTTTLDYLYSSHDGAKKVYNLKGTKFSIVETKGIPTRLIVEENGFIKYSLPVKKSSSVYSY</sequence>
<dbReference type="RefSeq" id="WP_130607312.1">
    <property type="nucleotide sequence ID" value="NZ_AP019368.1"/>
</dbReference>
<dbReference type="AlphaFoldDB" id="A0A4P2VLH9"/>
<organism evidence="2 3">
    <name type="scientific">Fluviispira sanaruensis</name>
    <dbReference type="NCBI Taxonomy" id="2493639"/>
    <lineage>
        <taxon>Bacteria</taxon>
        <taxon>Pseudomonadati</taxon>
        <taxon>Bdellovibrionota</taxon>
        <taxon>Oligoflexia</taxon>
        <taxon>Silvanigrellales</taxon>
        <taxon>Silvanigrellaceae</taxon>
        <taxon>Fluviispira</taxon>
    </lineage>
</organism>
<proteinExistence type="predicted"/>
<keyword evidence="3" id="KW-1185">Reference proteome</keyword>
<feature type="chain" id="PRO_5020245488" description="Lipocalin-like domain-containing protein" evidence="1">
    <location>
        <begin position="20"/>
        <end position="135"/>
    </location>
</feature>
<gene>
    <name evidence="2" type="ORF">JCM31447_10810</name>
</gene>
<dbReference type="EMBL" id="AP019368">
    <property type="protein sequence ID" value="BBH52640.1"/>
    <property type="molecule type" value="Genomic_DNA"/>
</dbReference>
<feature type="signal peptide" evidence="1">
    <location>
        <begin position="1"/>
        <end position="19"/>
    </location>
</feature>
<evidence type="ECO:0000256" key="1">
    <source>
        <dbReference type="SAM" id="SignalP"/>
    </source>
</evidence>
<evidence type="ECO:0000313" key="2">
    <source>
        <dbReference type="EMBL" id="BBH52640.1"/>
    </source>
</evidence>
<reference evidence="2 3" key="1">
    <citation type="submission" date="2018-12" db="EMBL/GenBank/DDBJ databases">
        <title>Rubrispira sanarue gen. nov., sp., nov., a member of the order Silvanigrellales, isolated from a brackish lake in Hamamatsu Japan.</title>
        <authorList>
            <person name="Maejima Y."/>
            <person name="Iino T."/>
            <person name="Muraguchi Y."/>
            <person name="Fukuda K."/>
            <person name="Nojiri H."/>
            <person name="Ohkuma M."/>
            <person name="Moriuchi R."/>
            <person name="Dohra H."/>
            <person name="Kimbara K."/>
            <person name="Shintani M."/>
        </authorList>
    </citation>
    <scope>NUCLEOTIDE SEQUENCE [LARGE SCALE GENOMIC DNA]</scope>
    <source>
        <strain evidence="2 3">RF1110005</strain>
    </source>
</reference>
<protein>
    <recommendedName>
        <fullName evidence="4">Lipocalin-like domain-containing protein</fullName>
    </recommendedName>
</protein>